<gene>
    <name evidence="4" type="ORF">SAMN04488540_107136</name>
</gene>
<evidence type="ECO:0000256" key="1">
    <source>
        <dbReference type="ARBA" id="ARBA00009350"/>
    </source>
</evidence>
<dbReference type="EMBL" id="FNEM01000007">
    <property type="protein sequence ID" value="SDJ37589.1"/>
    <property type="molecule type" value="Genomic_DNA"/>
</dbReference>
<protein>
    <recommendedName>
        <fullName evidence="2">UPF0251 protein SAMN04488540_107136</fullName>
    </recommendedName>
</protein>
<sequence length="102" mass="11231">MPRPKLTRNVRCRAPYSLYKPNGVPGKQLQKIDLGADELEAMRLADMEGMSQQQAADEMGVSRQTLGNILASARKKVVCALVQGHALEMESSLPYPQDSSEE</sequence>
<feature type="domain" description="HTH cro/C1-type" evidence="3">
    <location>
        <begin position="39"/>
        <end position="69"/>
    </location>
</feature>
<dbReference type="Proteomes" id="UP000199527">
    <property type="component" value="Unassembled WGS sequence"/>
</dbReference>
<dbReference type="Pfam" id="PF02001">
    <property type="entry name" value="DUF134"/>
    <property type="match status" value="1"/>
</dbReference>
<dbReference type="RefSeq" id="WP_090365211.1">
    <property type="nucleotide sequence ID" value="NZ_FNEM01000007.1"/>
</dbReference>
<dbReference type="PANTHER" id="PTHR37478">
    <property type="match status" value="1"/>
</dbReference>
<evidence type="ECO:0000259" key="3">
    <source>
        <dbReference type="PROSITE" id="PS50943"/>
    </source>
</evidence>
<dbReference type="InterPro" id="IPR013324">
    <property type="entry name" value="RNA_pol_sigma_r3/r4-like"/>
</dbReference>
<name>A0A1G8T7J1_9GAMM</name>
<dbReference type="AlphaFoldDB" id="A0A1G8T7J1"/>
<dbReference type="Gene3D" id="1.10.10.10">
    <property type="entry name" value="Winged helix-like DNA-binding domain superfamily/Winged helix DNA-binding domain"/>
    <property type="match status" value="1"/>
</dbReference>
<evidence type="ECO:0000313" key="4">
    <source>
        <dbReference type="EMBL" id="SDJ37589.1"/>
    </source>
</evidence>
<dbReference type="PROSITE" id="PS50943">
    <property type="entry name" value="HTH_CROC1"/>
    <property type="match status" value="1"/>
</dbReference>
<dbReference type="PANTHER" id="PTHR37478:SF2">
    <property type="entry name" value="UPF0251 PROTEIN TK0562"/>
    <property type="match status" value="1"/>
</dbReference>
<comment type="similarity">
    <text evidence="1 2">Belongs to the UPF0251 family.</text>
</comment>
<accession>A0A1G8T7J1</accession>
<reference evidence="5" key="1">
    <citation type="submission" date="2016-10" db="EMBL/GenBank/DDBJ databases">
        <authorList>
            <person name="Varghese N."/>
            <person name="Submissions S."/>
        </authorList>
    </citation>
    <scope>NUCLEOTIDE SEQUENCE [LARGE SCALE GENOMIC DNA]</scope>
    <source>
        <strain evidence="5">DSM 23317</strain>
    </source>
</reference>
<evidence type="ECO:0000256" key="2">
    <source>
        <dbReference type="HAMAP-Rule" id="MF_00674"/>
    </source>
</evidence>
<dbReference type="HAMAP" id="MF_00674">
    <property type="entry name" value="UPF0251"/>
    <property type="match status" value="1"/>
</dbReference>
<organism evidence="4 5">
    <name type="scientific">Ferrimonas sediminum</name>
    <dbReference type="NCBI Taxonomy" id="718193"/>
    <lineage>
        <taxon>Bacteria</taxon>
        <taxon>Pseudomonadati</taxon>
        <taxon>Pseudomonadota</taxon>
        <taxon>Gammaproteobacteria</taxon>
        <taxon>Alteromonadales</taxon>
        <taxon>Ferrimonadaceae</taxon>
        <taxon>Ferrimonas</taxon>
    </lineage>
</organism>
<dbReference type="GO" id="GO:0003677">
    <property type="term" value="F:DNA binding"/>
    <property type="evidence" value="ECO:0007669"/>
    <property type="project" value="UniProtKB-KW"/>
</dbReference>
<proteinExistence type="inferred from homology"/>
<evidence type="ECO:0000313" key="5">
    <source>
        <dbReference type="Proteomes" id="UP000199527"/>
    </source>
</evidence>
<dbReference type="OrthoDB" id="280278at2"/>
<keyword evidence="5" id="KW-1185">Reference proteome</keyword>
<dbReference type="InterPro" id="IPR002852">
    <property type="entry name" value="UPF0251"/>
</dbReference>
<keyword evidence="4" id="KW-0238">DNA-binding</keyword>
<dbReference type="InterPro" id="IPR001387">
    <property type="entry name" value="Cro/C1-type_HTH"/>
</dbReference>
<dbReference type="SUPFAM" id="SSF88659">
    <property type="entry name" value="Sigma3 and sigma4 domains of RNA polymerase sigma factors"/>
    <property type="match status" value="1"/>
</dbReference>
<dbReference type="InterPro" id="IPR036388">
    <property type="entry name" value="WH-like_DNA-bd_sf"/>
</dbReference>